<dbReference type="Proteomes" id="UP000179113">
    <property type="component" value="Unassembled WGS sequence"/>
</dbReference>
<dbReference type="InterPro" id="IPR029044">
    <property type="entry name" value="Nucleotide-diphossugar_trans"/>
</dbReference>
<protein>
    <recommendedName>
        <fullName evidence="1">Glycosyltransferase 2-like domain-containing protein</fullName>
    </recommendedName>
</protein>
<name>A0A1F4WMH2_UNCKA</name>
<evidence type="ECO:0000313" key="3">
    <source>
        <dbReference type="Proteomes" id="UP000179113"/>
    </source>
</evidence>
<evidence type="ECO:0000313" key="2">
    <source>
        <dbReference type="EMBL" id="OGC70586.1"/>
    </source>
</evidence>
<dbReference type="Pfam" id="PF00535">
    <property type="entry name" value="Glycos_transf_2"/>
    <property type="match status" value="1"/>
</dbReference>
<dbReference type="GO" id="GO:0006487">
    <property type="term" value="P:protein N-linked glycosylation"/>
    <property type="evidence" value="ECO:0007669"/>
    <property type="project" value="TreeGrafter"/>
</dbReference>
<dbReference type="AlphaFoldDB" id="A0A1F4WMH2"/>
<dbReference type="Gene3D" id="3.90.550.10">
    <property type="entry name" value="Spore Coat Polysaccharide Biosynthesis Protein SpsA, Chain A"/>
    <property type="match status" value="1"/>
</dbReference>
<accession>A0A1F4WMH2</accession>
<gene>
    <name evidence="2" type="ORF">A2415_02445</name>
</gene>
<proteinExistence type="predicted"/>
<comment type="caution">
    <text evidence="2">The sequence shown here is derived from an EMBL/GenBank/DDBJ whole genome shotgun (WGS) entry which is preliminary data.</text>
</comment>
<dbReference type="CDD" id="cd04179">
    <property type="entry name" value="DPM_DPG-synthase_like"/>
    <property type="match status" value="1"/>
</dbReference>
<dbReference type="SUPFAM" id="SSF53448">
    <property type="entry name" value="Nucleotide-diphospho-sugar transferases"/>
    <property type="match status" value="1"/>
</dbReference>
<organism evidence="2 3">
    <name type="scientific">candidate division WWE3 bacterium RIFOXYC1_FULL_39_7</name>
    <dbReference type="NCBI Taxonomy" id="1802643"/>
    <lineage>
        <taxon>Bacteria</taxon>
        <taxon>Katanobacteria</taxon>
    </lineage>
</organism>
<sequence length="240" mass="27101">MSTDKISLTLLIPLHNEEEVLEKQLELINNYLANLETLNDYEILAIENGSTDKTPDILKTVSARMPKLKYLSIKDRGLGIALREGLKNMSYEAAMFMSIDAGFGMEHVGACVKGFIKGNSLVLGSKNHPQSIYKAPMQRRIFSWVFNKLLRLFFGVKVTDSQGTFLIHKDLATKIMSNLKSDGTFFQTQLVIYSIRSNVLYEELPVVYDSSNHSSKIKTSDAITALKDMVVEFMRIHNIL</sequence>
<feature type="domain" description="Glycosyltransferase 2-like" evidence="1">
    <location>
        <begin position="10"/>
        <end position="165"/>
    </location>
</feature>
<reference evidence="2 3" key="1">
    <citation type="journal article" date="2016" name="Nat. Commun.">
        <title>Thousands of microbial genomes shed light on interconnected biogeochemical processes in an aquifer system.</title>
        <authorList>
            <person name="Anantharaman K."/>
            <person name="Brown C.T."/>
            <person name="Hug L.A."/>
            <person name="Sharon I."/>
            <person name="Castelle C.J."/>
            <person name="Probst A.J."/>
            <person name="Thomas B.C."/>
            <person name="Singh A."/>
            <person name="Wilkins M.J."/>
            <person name="Karaoz U."/>
            <person name="Brodie E.L."/>
            <person name="Williams K.H."/>
            <person name="Hubbard S.S."/>
            <person name="Banfield J.F."/>
        </authorList>
    </citation>
    <scope>NUCLEOTIDE SEQUENCE [LARGE SCALE GENOMIC DNA]</scope>
</reference>
<evidence type="ECO:0000259" key="1">
    <source>
        <dbReference type="Pfam" id="PF00535"/>
    </source>
</evidence>
<dbReference type="InterPro" id="IPR001173">
    <property type="entry name" value="Glyco_trans_2-like"/>
</dbReference>
<dbReference type="PANTHER" id="PTHR10859:SF91">
    <property type="entry name" value="DOLICHYL-PHOSPHATE BETA-GLUCOSYLTRANSFERASE"/>
    <property type="match status" value="1"/>
</dbReference>
<dbReference type="EMBL" id="MEWA01000004">
    <property type="protein sequence ID" value="OGC70586.1"/>
    <property type="molecule type" value="Genomic_DNA"/>
</dbReference>
<dbReference type="PANTHER" id="PTHR10859">
    <property type="entry name" value="GLYCOSYL TRANSFERASE"/>
    <property type="match status" value="1"/>
</dbReference>